<dbReference type="AlphaFoldDB" id="A0A9D4VFB9"/>
<keyword evidence="2" id="KW-1185">Reference proteome</keyword>
<dbReference type="Proteomes" id="UP000886520">
    <property type="component" value="Chromosome 1"/>
</dbReference>
<proteinExistence type="predicted"/>
<evidence type="ECO:0000313" key="1">
    <source>
        <dbReference type="EMBL" id="KAI5084372.1"/>
    </source>
</evidence>
<dbReference type="EMBL" id="JABFUD020000001">
    <property type="protein sequence ID" value="KAI5084372.1"/>
    <property type="molecule type" value="Genomic_DNA"/>
</dbReference>
<comment type="caution">
    <text evidence="1">The sequence shown here is derived from an EMBL/GenBank/DDBJ whole genome shotgun (WGS) entry which is preliminary data.</text>
</comment>
<gene>
    <name evidence="1" type="ORF">GOP47_0000541</name>
</gene>
<organism evidence="1 2">
    <name type="scientific">Adiantum capillus-veneris</name>
    <name type="common">Maidenhair fern</name>
    <dbReference type="NCBI Taxonomy" id="13818"/>
    <lineage>
        <taxon>Eukaryota</taxon>
        <taxon>Viridiplantae</taxon>
        <taxon>Streptophyta</taxon>
        <taxon>Embryophyta</taxon>
        <taxon>Tracheophyta</taxon>
        <taxon>Polypodiopsida</taxon>
        <taxon>Polypodiidae</taxon>
        <taxon>Polypodiales</taxon>
        <taxon>Pteridineae</taxon>
        <taxon>Pteridaceae</taxon>
        <taxon>Vittarioideae</taxon>
        <taxon>Adiantum</taxon>
    </lineage>
</organism>
<evidence type="ECO:0000313" key="2">
    <source>
        <dbReference type="Proteomes" id="UP000886520"/>
    </source>
</evidence>
<reference evidence="1" key="1">
    <citation type="submission" date="2021-01" db="EMBL/GenBank/DDBJ databases">
        <title>Adiantum capillus-veneris genome.</title>
        <authorList>
            <person name="Fang Y."/>
            <person name="Liao Q."/>
        </authorList>
    </citation>
    <scope>NUCLEOTIDE SEQUENCE</scope>
    <source>
        <strain evidence="1">H3</strain>
        <tissue evidence="1">Leaf</tissue>
    </source>
</reference>
<protein>
    <submittedName>
        <fullName evidence="1">Uncharacterized protein</fullName>
    </submittedName>
</protein>
<accession>A0A9D4VFB9</accession>
<name>A0A9D4VFB9_ADICA</name>
<sequence>MHHGWGSAMGSLASLARSCGKAEYWKDAVWDPGEGNQCWDAPDYGMTRMCGGAEMIAQWNMLGRCKAEPKGSEPFFGLGKREVKIQVLLLMDQ</sequence>